<feature type="non-terminal residue" evidence="12">
    <location>
        <position position="1"/>
    </location>
</feature>
<keyword evidence="9" id="KW-0238">DNA-binding</keyword>
<keyword evidence="3" id="KW-0677">Repeat</keyword>
<feature type="domain" description="UvrA interaction" evidence="11">
    <location>
        <begin position="82"/>
        <end position="188"/>
    </location>
</feature>
<evidence type="ECO:0000256" key="2">
    <source>
        <dbReference type="ARBA" id="ARBA00022490"/>
    </source>
</evidence>
<organism evidence="12">
    <name type="scientific">marine sediment metagenome</name>
    <dbReference type="NCBI Taxonomy" id="412755"/>
    <lineage>
        <taxon>unclassified sequences</taxon>
        <taxon>metagenomes</taxon>
        <taxon>ecological metagenomes</taxon>
    </lineage>
</organism>
<evidence type="ECO:0000313" key="12">
    <source>
        <dbReference type="EMBL" id="GAG49251.1"/>
    </source>
</evidence>
<dbReference type="Gene3D" id="3.40.50.300">
    <property type="entry name" value="P-loop containing nucleotide triphosphate hydrolases"/>
    <property type="match status" value="1"/>
</dbReference>
<dbReference type="SUPFAM" id="SSF52540">
    <property type="entry name" value="P-loop containing nucleoside triphosphate hydrolases"/>
    <property type="match status" value="1"/>
</dbReference>
<dbReference type="AlphaFoldDB" id="X0ZLY1"/>
<proteinExistence type="predicted"/>
<evidence type="ECO:0000256" key="3">
    <source>
        <dbReference type="ARBA" id="ARBA00022737"/>
    </source>
</evidence>
<keyword evidence="4" id="KW-0547">Nucleotide-binding</keyword>
<evidence type="ECO:0000256" key="4">
    <source>
        <dbReference type="ARBA" id="ARBA00022741"/>
    </source>
</evidence>
<dbReference type="Pfam" id="PF17760">
    <property type="entry name" value="UvrA_inter"/>
    <property type="match status" value="1"/>
</dbReference>
<dbReference type="Gene3D" id="3.30.190.20">
    <property type="match status" value="1"/>
</dbReference>
<dbReference type="GO" id="GO:0003677">
    <property type="term" value="F:DNA binding"/>
    <property type="evidence" value="ECO:0007669"/>
    <property type="project" value="UniProtKB-KW"/>
</dbReference>
<dbReference type="PANTHER" id="PTHR43152:SF3">
    <property type="entry name" value="UVRABC SYSTEM PROTEIN A"/>
    <property type="match status" value="1"/>
</dbReference>
<comment type="subcellular location">
    <subcellularLocation>
        <location evidence="1">Cytoplasm</location>
    </subcellularLocation>
</comment>
<feature type="non-terminal residue" evidence="12">
    <location>
        <position position="228"/>
    </location>
</feature>
<dbReference type="EMBL" id="BARS01053163">
    <property type="protein sequence ID" value="GAG49251.1"/>
    <property type="molecule type" value="Genomic_DNA"/>
</dbReference>
<keyword evidence="10" id="KW-0234">DNA repair</keyword>
<dbReference type="GO" id="GO:0006281">
    <property type="term" value="P:DNA repair"/>
    <property type="evidence" value="ECO:0007669"/>
    <property type="project" value="UniProtKB-KW"/>
</dbReference>
<comment type="caution">
    <text evidence="12">The sequence shown here is derived from an EMBL/GenBank/DDBJ whole genome shotgun (WGS) entry which is preliminary data.</text>
</comment>
<keyword evidence="5" id="KW-0227">DNA damage</keyword>
<evidence type="ECO:0000256" key="7">
    <source>
        <dbReference type="ARBA" id="ARBA00022840"/>
    </source>
</evidence>
<dbReference type="InterPro" id="IPR027417">
    <property type="entry name" value="P-loop_NTPase"/>
</dbReference>
<protein>
    <recommendedName>
        <fullName evidence="11">UvrA interaction domain-containing protein</fullName>
    </recommendedName>
</protein>
<keyword evidence="7" id="KW-0067">ATP-binding</keyword>
<evidence type="ECO:0000256" key="8">
    <source>
        <dbReference type="ARBA" id="ARBA00022881"/>
    </source>
</evidence>
<dbReference type="Gene3D" id="1.20.1580.10">
    <property type="entry name" value="ABC transporter ATPase like domain"/>
    <property type="match status" value="1"/>
</dbReference>
<keyword evidence="6" id="KW-0228">DNA excision</keyword>
<evidence type="ECO:0000256" key="9">
    <source>
        <dbReference type="ARBA" id="ARBA00023125"/>
    </source>
</evidence>
<accession>X0ZLY1</accession>
<dbReference type="GO" id="GO:0005737">
    <property type="term" value="C:cytoplasm"/>
    <property type="evidence" value="ECO:0007669"/>
    <property type="project" value="UniProtKB-SubCell"/>
</dbReference>
<keyword evidence="2" id="KW-0963">Cytoplasm</keyword>
<keyword evidence="8" id="KW-0267">Excision nuclease</keyword>
<name>X0ZLY1_9ZZZZ</name>
<evidence type="ECO:0000259" key="11">
    <source>
        <dbReference type="Pfam" id="PF17760"/>
    </source>
</evidence>
<reference evidence="12" key="1">
    <citation type="journal article" date="2014" name="Front. Microbiol.">
        <title>High frequency of phylogenetically diverse reductive dehalogenase-homologous genes in deep subseafloor sedimentary metagenomes.</title>
        <authorList>
            <person name="Kawai M."/>
            <person name="Futagami T."/>
            <person name="Toyoda A."/>
            <person name="Takaki Y."/>
            <person name="Nishi S."/>
            <person name="Hori S."/>
            <person name="Arai W."/>
            <person name="Tsubouchi T."/>
            <person name="Morono Y."/>
            <person name="Uchiyama I."/>
            <person name="Ito T."/>
            <person name="Fujiyama A."/>
            <person name="Inagaki F."/>
            <person name="Takami H."/>
        </authorList>
    </citation>
    <scope>NUCLEOTIDE SEQUENCE</scope>
    <source>
        <strain evidence="12">Expedition CK06-06</strain>
    </source>
</reference>
<evidence type="ECO:0000256" key="5">
    <source>
        <dbReference type="ARBA" id="ARBA00022763"/>
    </source>
</evidence>
<evidence type="ECO:0000256" key="1">
    <source>
        <dbReference type="ARBA" id="ARBA00004496"/>
    </source>
</evidence>
<evidence type="ECO:0000256" key="6">
    <source>
        <dbReference type="ARBA" id="ARBA00022769"/>
    </source>
</evidence>
<evidence type="ECO:0000256" key="10">
    <source>
        <dbReference type="ARBA" id="ARBA00023204"/>
    </source>
</evidence>
<sequence>GQRRYVESLSSFARQFLGQMPKPDVDLIAGLSPSISISQKSAGGNPRSTVGTITEIYDYLRVLYARVGRGHCPQCGRPVTAQTREQILQRIATLPAGTKFLVLAPLVRGQKGEYRDLFEDLAKRGFVRARVDGSVVRLSDDLRLDRQMRHDIEVVVDRLAAGPNIRPRLAEAVELALQTGEGNLIVAPEGRGVREEGRGVREKGREQCLAAGPSSLVPLEHESFRPLR</sequence>
<gene>
    <name evidence="12" type="ORF">S01H1_78933</name>
</gene>
<dbReference type="GO" id="GO:0005524">
    <property type="term" value="F:ATP binding"/>
    <property type="evidence" value="ECO:0007669"/>
    <property type="project" value="UniProtKB-KW"/>
</dbReference>
<dbReference type="InterPro" id="IPR041102">
    <property type="entry name" value="UvrA_inter"/>
</dbReference>
<dbReference type="GO" id="GO:0004518">
    <property type="term" value="F:nuclease activity"/>
    <property type="evidence" value="ECO:0007669"/>
    <property type="project" value="UniProtKB-KW"/>
</dbReference>
<dbReference type="PANTHER" id="PTHR43152">
    <property type="entry name" value="UVRABC SYSTEM PROTEIN A"/>
    <property type="match status" value="1"/>
</dbReference>